<dbReference type="EMBL" id="CM037619">
    <property type="protein sequence ID" value="KAH8007093.1"/>
    <property type="molecule type" value="Genomic_DNA"/>
</dbReference>
<reference evidence="1" key="1">
    <citation type="submission" date="2021-08" db="EMBL/GenBank/DDBJ databases">
        <title>The first chromosome-level gecko genome reveals the dynamic sex chromosomes of Neotropical dwarf geckos (Sphaerodactylidae: Sphaerodactylus).</title>
        <authorList>
            <person name="Pinto B.J."/>
            <person name="Keating S.E."/>
            <person name="Gamble T."/>
        </authorList>
    </citation>
    <scope>NUCLEOTIDE SEQUENCE</scope>
    <source>
        <strain evidence="1">TG3544</strain>
    </source>
</reference>
<comment type="caution">
    <text evidence="1">The sequence shown here is derived from an EMBL/GenBank/DDBJ whole genome shotgun (WGS) entry which is preliminary data.</text>
</comment>
<dbReference type="Proteomes" id="UP000827872">
    <property type="component" value="Linkage Group LG06"/>
</dbReference>
<organism evidence="1 2">
    <name type="scientific">Sphaerodactylus townsendi</name>
    <dbReference type="NCBI Taxonomy" id="933632"/>
    <lineage>
        <taxon>Eukaryota</taxon>
        <taxon>Metazoa</taxon>
        <taxon>Chordata</taxon>
        <taxon>Craniata</taxon>
        <taxon>Vertebrata</taxon>
        <taxon>Euteleostomi</taxon>
        <taxon>Lepidosauria</taxon>
        <taxon>Squamata</taxon>
        <taxon>Bifurcata</taxon>
        <taxon>Gekkota</taxon>
        <taxon>Sphaerodactylidae</taxon>
        <taxon>Sphaerodactylus</taxon>
    </lineage>
</organism>
<proteinExistence type="predicted"/>
<gene>
    <name evidence="1" type="ORF">K3G42_016932</name>
</gene>
<accession>A0ACB8FNE1</accession>
<protein>
    <submittedName>
        <fullName evidence="1">Uncharacterized protein</fullName>
    </submittedName>
</protein>
<sequence>MGIYPHQGLSRYQVAGETMQWLVPMWNPSTYHPKGFPPPSWAGVQAAEYISQKADPLVLGSVTPCCAKALSAAEPIMLWPFSFQQVVGVIICLGAVGLLCHLSALPLFSAEPVTPFLYVHSLCSIETNVFRNRVK</sequence>
<evidence type="ECO:0000313" key="1">
    <source>
        <dbReference type="EMBL" id="KAH8007093.1"/>
    </source>
</evidence>
<evidence type="ECO:0000313" key="2">
    <source>
        <dbReference type="Proteomes" id="UP000827872"/>
    </source>
</evidence>
<keyword evidence="2" id="KW-1185">Reference proteome</keyword>
<name>A0ACB8FNE1_9SAUR</name>